<evidence type="ECO:0000256" key="1">
    <source>
        <dbReference type="SAM" id="Phobius"/>
    </source>
</evidence>
<keyword evidence="1" id="KW-0812">Transmembrane</keyword>
<dbReference type="AlphaFoldDB" id="A0A183CNJ6"/>
<evidence type="ECO:0000313" key="4">
    <source>
        <dbReference type="WBParaSite" id="GPLIN_001445300"/>
    </source>
</evidence>
<feature type="chain" id="PRO_5008147827" evidence="2">
    <location>
        <begin position="22"/>
        <end position="115"/>
    </location>
</feature>
<name>A0A183CNJ6_GLOPA</name>
<sequence length="115" mass="12819">MFLFLLFSIVFHSLGIFAAVAKRIIPFVPIDAIGPKVNDSPPPPLPDLTAAKSIPQPTQFPSTPLLDACQITIFLLIGAIFLVAFVAFAVGFWFRGPYRNLESILEKRRSRCIFR</sequence>
<keyword evidence="1" id="KW-0472">Membrane</keyword>
<organism evidence="3 4">
    <name type="scientific">Globodera pallida</name>
    <name type="common">Potato cyst nematode worm</name>
    <name type="synonym">Heterodera pallida</name>
    <dbReference type="NCBI Taxonomy" id="36090"/>
    <lineage>
        <taxon>Eukaryota</taxon>
        <taxon>Metazoa</taxon>
        <taxon>Ecdysozoa</taxon>
        <taxon>Nematoda</taxon>
        <taxon>Chromadorea</taxon>
        <taxon>Rhabditida</taxon>
        <taxon>Tylenchina</taxon>
        <taxon>Tylenchomorpha</taxon>
        <taxon>Tylenchoidea</taxon>
        <taxon>Heteroderidae</taxon>
        <taxon>Heteroderinae</taxon>
        <taxon>Globodera</taxon>
    </lineage>
</organism>
<feature type="transmembrane region" description="Helical" evidence="1">
    <location>
        <begin position="71"/>
        <end position="94"/>
    </location>
</feature>
<dbReference type="WBParaSite" id="GPLIN_001445300">
    <property type="protein sequence ID" value="GPLIN_001445300"/>
    <property type="gene ID" value="GPLIN_001445300"/>
</dbReference>
<dbReference type="Proteomes" id="UP000050741">
    <property type="component" value="Unassembled WGS sequence"/>
</dbReference>
<reference evidence="3" key="1">
    <citation type="submission" date="2014-05" db="EMBL/GenBank/DDBJ databases">
        <title>The genome and life-stage specific transcriptomes of Globodera pallida elucidate key aspects of plant parasitism by a cyst nematode.</title>
        <authorList>
            <person name="Cotton J.A."/>
            <person name="Lilley C.J."/>
            <person name="Jones L.M."/>
            <person name="Kikuchi T."/>
            <person name="Reid A.J."/>
            <person name="Thorpe P."/>
            <person name="Tsai I.J."/>
            <person name="Beasley H."/>
            <person name="Blok V."/>
            <person name="Cock P.J.A."/>
            <person name="Van den Akker S.E."/>
            <person name="Holroyd N."/>
            <person name="Hunt M."/>
            <person name="Mantelin S."/>
            <person name="Naghra H."/>
            <person name="Pain A."/>
            <person name="Palomares-Rius J.E."/>
            <person name="Zarowiecki M."/>
            <person name="Berriman M."/>
            <person name="Jones J.T."/>
            <person name="Urwin P.E."/>
        </authorList>
    </citation>
    <scope>NUCLEOTIDE SEQUENCE [LARGE SCALE GENOMIC DNA]</scope>
    <source>
        <strain evidence="3">Lindley</strain>
    </source>
</reference>
<accession>A0A183CNJ6</accession>
<feature type="signal peptide" evidence="2">
    <location>
        <begin position="1"/>
        <end position="21"/>
    </location>
</feature>
<proteinExistence type="predicted"/>
<protein>
    <submittedName>
        <fullName evidence="4">Uncharacterized protein</fullName>
    </submittedName>
</protein>
<evidence type="ECO:0000313" key="3">
    <source>
        <dbReference type="Proteomes" id="UP000050741"/>
    </source>
</evidence>
<keyword evidence="1" id="KW-1133">Transmembrane helix</keyword>
<keyword evidence="3" id="KW-1185">Reference proteome</keyword>
<reference evidence="4" key="2">
    <citation type="submission" date="2016-06" db="UniProtKB">
        <authorList>
            <consortium name="WormBaseParasite"/>
        </authorList>
    </citation>
    <scope>IDENTIFICATION</scope>
</reference>
<keyword evidence="2" id="KW-0732">Signal</keyword>
<evidence type="ECO:0000256" key="2">
    <source>
        <dbReference type="SAM" id="SignalP"/>
    </source>
</evidence>